<dbReference type="AlphaFoldDB" id="A0A238GZE9"/>
<dbReference type="EMBL" id="FXAN01000014">
    <property type="protein sequence ID" value="SMF98359.1"/>
    <property type="molecule type" value="Genomic_DNA"/>
</dbReference>
<dbReference type="InterPro" id="IPR016446">
    <property type="entry name" value="Flavin_OxRdtase_Frp"/>
</dbReference>
<name>A0A238GZE9_9BURK</name>
<organism evidence="7 8">
    <name type="scientific">Burkholderia singularis</name>
    <dbReference type="NCBI Taxonomy" id="1503053"/>
    <lineage>
        <taxon>Bacteria</taxon>
        <taxon>Pseudomonadati</taxon>
        <taxon>Pseudomonadota</taxon>
        <taxon>Betaproteobacteria</taxon>
        <taxon>Burkholderiales</taxon>
        <taxon>Burkholderiaceae</taxon>
        <taxon>Burkholderia</taxon>
        <taxon>pseudomallei group</taxon>
    </lineage>
</organism>
<dbReference type="InterPro" id="IPR000415">
    <property type="entry name" value="Nitroreductase-like"/>
</dbReference>
<evidence type="ECO:0000256" key="4">
    <source>
        <dbReference type="ARBA" id="ARBA00023002"/>
    </source>
</evidence>
<comment type="similarity">
    <text evidence="1 5">Belongs to the flavin oxidoreductase frp family.</text>
</comment>
<keyword evidence="4 5" id="KW-0560">Oxidoreductase</keyword>
<accession>A0A238GZE9</accession>
<proteinExistence type="inferred from homology"/>
<dbReference type="Gene3D" id="3.40.109.10">
    <property type="entry name" value="NADH Oxidase"/>
    <property type="match status" value="1"/>
</dbReference>
<dbReference type="PANTHER" id="PTHR43425:SF2">
    <property type="entry name" value="OXYGEN-INSENSITIVE NADPH NITROREDUCTASE"/>
    <property type="match status" value="1"/>
</dbReference>
<gene>
    <name evidence="7" type="ORF">BSIN_1651</name>
</gene>
<protein>
    <submittedName>
        <fullName evidence="7">Oxygen-insensitive NADPH nitroreductase</fullName>
        <ecNumber evidence="7">1.-.-.-</ecNumber>
    </submittedName>
</protein>
<evidence type="ECO:0000256" key="3">
    <source>
        <dbReference type="ARBA" id="ARBA00022643"/>
    </source>
</evidence>
<keyword evidence="5" id="KW-0521">NADP</keyword>
<dbReference type="Proteomes" id="UP000198460">
    <property type="component" value="Unassembled WGS sequence"/>
</dbReference>
<reference evidence="7 8" key="1">
    <citation type="submission" date="2017-04" db="EMBL/GenBank/DDBJ databases">
        <authorList>
            <person name="Afonso C.L."/>
            <person name="Miller P.J."/>
            <person name="Scott M.A."/>
            <person name="Spackman E."/>
            <person name="Goraichik I."/>
            <person name="Dimitrov K.M."/>
            <person name="Suarez D.L."/>
            <person name="Swayne D.E."/>
        </authorList>
    </citation>
    <scope>NUCLEOTIDE SEQUENCE [LARGE SCALE GENOMIC DNA]</scope>
    <source>
        <strain evidence="7">LMG 28154</strain>
    </source>
</reference>
<feature type="domain" description="Nitroreductase" evidence="6">
    <location>
        <begin position="41"/>
        <end position="194"/>
    </location>
</feature>
<evidence type="ECO:0000256" key="2">
    <source>
        <dbReference type="ARBA" id="ARBA00022630"/>
    </source>
</evidence>
<dbReference type="PIRSF" id="PIRSF005426">
    <property type="entry name" value="Frp"/>
    <property type="match status" value="1"/>
</dbReference>
<dbReference type="InterPro" id="IPR029479">
    <property type="entry name" value="Nitroreductase"/>
</dbReference>
<sequence length="281" mass="30200">MEYMQANNDTSVGSLWHARYRESAADSGHVASNEVVRNLLNHRSVRAYLPGAVPESMLAAAIAAAQSASTSSNLQAWSVIAITDPARKARLAALAGNQLHIETAPLYLAWVLDLSRLRRAGESQRRPTDGLDYLETFVVGAVDTALAAQNAAAAFESFGLGLVYIGGMRNHPEAVARELALPAQSVVLFGMCVGFPDPDHLPAVKPRLPQTAVLHREQYNASAEHESIDAYDERVSEYLQERGGNAGSWREAAVARIGSAGALSGRDRLREALSALAFKLL</sequence>
<dbReference type="SUPFAM" id="SSF55469">
    <property type="entry name" value="FMN-dependent nitroreductase-like"/>
    <property type="match status" value="1"/>
</dbReference>
<keyword evidence="3 5" id="KW-0288">FMN</keyword>
<evidence type="ECO:0000256" key="5">
    <source>
        <dbReference type="PIRNR" id="PIRNR005426"/>
    </source>
</evidence>
<evidence type="ECO:0000259" key="6">
    <source>
        <dbReference type="Pfam" id="PF00881"/>
    </source>
</evidence>
<keyword evidence="2 5" id="KW-0285">Flavoprotein</keyword>
<evidence type="ECO:0000313" key="7">
    <source>
        <dbReference type="EMBL" id="SMF98359.1"/>
    </source>
</evidence>
<dbReference type="Pfam" id="PF00881">
    <property type="entry name" value="Nitroreductase"/>
    <property type="match status" value="1"/>
</dbReference>
<dbReference type="GO" id="GO:0016491">
    <property type="term" value="F:oxidoreductase activity"/>
    <property type="evidence" value="ECO:0007669"/>
    <property type="project" value="UniProtKB-UniRule"/>
</dbReference>
<dbReference type="EC" id="1.-.-.-" evidence="7"/>
<dbReference type="PANTHER" id="PTHR43425">
    <property type="entry name" value="OXYGEN-INSENSITIVE NADPH NITROREDUCTASE"/>
    <property type="match status" value="1"/>
</dbReference>
<evidence type="ECO:0000313" key="8">
    <source>
        <dbReference type="Proteomes" id="UP000198460"/>
    </source>
</evidence>
<evidence type="ECO:0000256" key="1">
    <source>
        <dbReference type="ARBA" id="ARBA00008366"/>
    </source>
</evidence>